<keyword evidence="5" id="KW-0479">Metal-binding</keyword>
<dbReference type="GO" id="GO:0035267">
    <property type="term" value="C:NuA4 histone acetyltransferase complex"/>
    <property type="evidence" value="ECO:0007669"/>
    <property type="project" value="TreeGrafter"/>
</dbReference>
<dbReference type="EMBL" id="BDGX01000032">
    <property type="protein sequence ID" value="GAV51822.1"/>
    <property type="molecule type" value="Genomic_DNA"/>
</dbReference>
<dbReference type="AlphaFoldDB" id="A0A1Q3A7X6"/>
<dbReference type="Pfam" id="PF01853">
    <property type="entry name" value="MOZ_SAS"/>
    <property type="match status" value="1"/>
</dbReference>
<evidence type="ECO:0000256" key="11">
    <source>
        <dbReference type="ARBA" id="ARBA00023242"/>
    </source>
</evidence>
<evidence type="ECO:0000256" key="10">
    <source>
        <dbReference type="ARBA" id="ARBA00023163"/>
    </source>
</evidence>
<evidence type="ECO:0000256" key="7">
    <source>
        <dbReference type="ARBA" id="ARBA00022833"/>
    </source>
</evidence>
<comment type="similarity">
    <text evidence="2">Belongs to the MYST (SAS/MOZ) family.</text>
</comment>
<dbReference type="SUPFAM" id="SSF55729">
    <property type="entry name" value="Acyl-CoA N-acyltransferases (Nat)"/>
    <property type="match status" value="1"/>
</dbReference>
<reference evidence="15 16" key="1">
    <citation type="submission" date="2016-08" db="EMBL/GenBank/DDBJ databases">
        <title>Draft genome sequence of allopolyploid Zygosaccharomyces rouxii.</title>
        <authorList>
            <person name="Watanabe J."/>
            <person name="Uehara K."/>
            <person name="Mogi Y."/>
            <person name="Tsukioka Y."/>
        </authorList>
    </citation>
    <scope>NUCLEOTIDE SEQUENCE [LARGE SCALE GENOMIC DNA]</scope>
    <source>
        <strain evidence="15 16">NBRC 110957</strain>
    </source>
</reference>
<dbReference type="PROSITE" id="PS51726">
    <property type="entry name" value="MYST_HAT"/>
    <property type="match status" value="1"/>
</dbReference>
<dbReference type="FunFam" id="3.40.630.30:FF:000067">
    <property type="entry name" value="Histone acetyltransferase"/>
    <property type="match status" value="1"/>
</dbReference>
<dbReference type="InterPro" id="IPR050603">
    <property type="entry name" value="MYST_HAT"/>
</dbReference>
<dbReference type="EC" id="2.3.1.48" evidence="3"/>
<evidence type="ECO:0000256" key="8">
    <source>
        <dbReference type="ARBA" id="ARBA00022990"/>
    </source>
</evidence>
<dbReference type="InterPro" id="IPR016181">
    <property type="entry name" value="Acyl_CoA_acyltransferase"/>
</dbReference>
<evidence type="ECO:0000256" key="1">
    <source>
        <dbReference type="ARBA" id="ARBA00004123"/>
    </source>
</evidence>
<evidence type="ECO:0000259" key="14">
    <source>
        <dbReference type="PROSITE" id="PS51726"/>
    </source>
</evidence>
<keyword evidence="8" id="KW-0007">Acetylation</keyword>
<dbReference type="GO" id="GO:0008270">
    <property type="term" value="F:zinc ion binding"/>
    <property type="evidence" value="ECO:0007669"/>
    <property type="project" value="UniProtKB-KW"/>
</dbReference>
<keyword evidence="4" id="KW-0808">Transferase</keyword>
<organism evidence="15 16">
    <name type="scientific">Zygosaccharomyces rouxii</name>
    <dbReference type="NCBI Taxonomy" id="4956"/>
    <lineage>
        <taxon>Eukaryota</taxon>
        <taxon>Fungi</taxon>
        <taxon>Dikarya</taxon>
        <taxon>Ascomycota</taxon>
        <taxon>Saccharomycotina</taxon>
        <taxon>Saccharomycetes</taxon>
        <taxon>Saccharomycetales</taxon>
        <taxon>Saccharomycetaceae</taxon>
        <taxon>Zygosaccharomyces</taxon>
    </lineage>
</organism>
<proteinExistence type="inferred from homology"/>
<evidence type="ECO:0000256" key="3">
    <source>
        <dbReference type="ARBA" id="ARBA00013184"/>
    </source>
</evidence>
<sequence length="315" mass="36500">MSHDGEGLYGILNERNIREVQFGISKRFPTWYGSNVYFDTESKALGYLEKNGSNGLEGLNGSNGLNNHKKEDAQFWLDTLYVCEYCFKYTDNEGDLAGHAKHCKYQRHSPGKIKYKSPKYTIKRVKGSKHRLFCQCLCLFTKLFLDNKSMYFKVDHYEFYIVYETSSTKPMGFFSKDTVSYYQNNLACILVFPPYQRRQLGTFLLDFSYKISKSEGLISGPEFPLSPFGLIGYVKYWSLKICWEFCEGELANLEKVTLEDISSVTGFRISDIITALKYLECLGESNEIYLSMLRKKLNRHSCNALVEDEYLLLED</sequence>
<evidence type="ECO:0000313" key="16">
    <source>
        <dbReference type="Proteomes" id="UP000187013"/>
    </source>
</evidence>
<evidence type="ECO:0000256" key="5">
    <source>
        <dbReference type="ARBA" id="ARBA00022723"/>
    </source>
</evidence>
<dbReference type="GO" id="GO:0005634">
    <property type="term" value="C:nucleus"/>
    <property type="evidence" value="ECO:0007669"/>
    <property type="project" value="UniProtKB-SubCell"/>
</dbReference>
<evidence type="ECO:0000256" key="4">
    <source>
        <dbReference type="ARBA" id="ARBA00022679"/>
    </source>
</evidence>
<keyword evidence="9" id="KW-0805">Transcription regulation</keyword>
<keyword evidence="11" id="KW-0539">Nucleus</keyword>
<keyword evidence="6" id="KW-0863">Zinc-finger</keyword>
<accession>A0A1Q3A7X6</accession>
<feature type="active site" description="Proton donor/acceptor" evidence="13">
    <location>
        <position position="222"/>
    </location>
</feature>
<dbReference type="GO" id="GO:0046972">
    <property type="term" value="F:histone H4K16 acetyltransferase activity"/>
    <property type="evidence" value="ECO:0007669"/>
    <property type="project" value="TreeGrafter"/>
</dbReference>
<keyword evidence="12" id="KW-0012">Acyltransferase</keyword>
<dbReference type="Gene3D" id="3.30.60.60">
    <property type="entry name" value="N-acetyl transferase-like"/>
    <property type="match status" value="1"/>
</dbReference>
<evidence type="ECO:0000256" key="2">
    <source>
        <dbReference type="ARBA" id="ARBA00010107"/>
    </source>
</evidence>
<feature type="domain" description="MYST-type HAT" evidence="14">
    <location>
        <begin position="12"/>
        <end position="315"/>
    </location>
</feature>
<gene>
    <name evidence="15" type="ORF">ZYGR_0AF02930</name>
</gene>
<comment type="caution">
    <text evidence="15">The sequence shown here is derived from an EMBL/GenBank/DDBJ whole genome shotgun (WGS) entry which is preliminary data.</text>
</comment>
<protein>
    <recommendedName>
        <fullName evidence="3">histone acetyltransferase</fullName>
        <ecNumber evidence="3">2.3.1.48</ecNumber>
    </recommendedName>
</protein>
<evidence type="ECO:0000256" key="6">
    <source>
        <dbReference type="ARBA" id="ARBA00022771"/>
    </source>
</evidence>
<dbReference type="GO" id="GO:0006355">
    <property type="term" value="P:regulation of DNA-templated transcription"/>
    <property type="evidence" value="ECO:0007669"/>
    <property type="project" value="InterPro"/>
</dbReference>
<evidence type="ECO:0000256" key="13">
    <source>
        <dbReference type="PIRSR" id="PIRSR602717-51"/>
    </source>
</evidence>
<comment type="subcellular location">
    <subcellularLocation>
        <location evidence="1">Nucleus</location>
    </subcellularLocation>
</comment>
<evidence type="ECO:0000313" key="15">
    <source>
        <dbReference type="EMBL" id="GAV51822.1"/>
    </source>
</evidence>
<keyword evidence="7" id="KW-0862">Zinc</keyword>
<dbReference type="PANTHER" id="PTHR10615:SF219">
    <property type="entry name" value="HISTONE ACETYLTRANSFERASE KAT5"/>
    <property type="match status" value="1"/>
</dbReference>
<evidence type="ECO:0000256" key="12">
    <source>
        <dbReference type="ARBA" id="ARBA00023315"/>
    </source>
</evidence>
<dbReference type="Proteomes" id="UP000187013">
    <property type="component" value="Unassembled WGS sequence"/>
</dbReference>
<name>A0A1Q3A7X6_ZYGRO</name>
<keyword evidence="10" id="KW-0804">Transcription</keyword>
<dbReference type="PANTHER" id="PTHR10615">
    <property type="entry name" value="HISTONE ACETYLTRANSFERASE"/>
    <property type="match status" value="1"/>
</dbReference>
<dbReference type="InterPro" id="IPR002717">
    <property type="entry name" value="HAT_MYST-type"/>
</dbReference>
<dbReference type="Gene3D" id="3.40.630.30">
    <property type="match status" value="1"/>
</dbReference>
<dbReference type="Gene3D" id="1.10.10.10">
    <property type="entry name" value="Winged helix-like DNA-binding domain superfamily/Winged helix DNA-binding domain"/>
    <property type="match status" value="1"/>
</dbReference>
<evidence type="ECO:0000256" key="9">
    <source>
        <dbReference type="ARBA" id="ARBA00023015"/>
    </source>
</evidence>
<dbReference type="InterPro" id="IPR036388">
    <property type="entry name" value="WH-like_DNA-bd_sf"/>
</dbReference>
<dbReference type="OrthoDB" id="787137at2759"/>